<dbReference type="GO" id="GO:0051539">
    <property type="term" value="F:4 iron, 4 sulfur cluster binding"/>
    <property type="evidence" value="ECO:0007669"/>
    <property type="project" value="TreeGrafter"/>
</dbReference>
<sequence length="141" mass="15715">NVKISVPIARMLRSVTCWKACSLWKRLPLLHTLGKVTLSESCVKRLNEMGESDGLLRVMVDSGGCSGFQYKFVIEKNITKDDHVITQSGVRVVIDDQSFSLIDGSTLEYEEELIRSGFRVKKNPQAERGCSCGSSFAVRLD</sequence>
<keyword evidence="5" id="KW-0496">Mitochondrion</keyword>
<dbReference type="InterPro" id="IPR000361">
    <property type="entry name" value="ATAP_core_dom"/>
</dbReference>
<feature type="non-terminal residue" evidence="11">
    <location>
        <position position="1"/>
    </location>
</feature>
<evidence type="ECO:0000259" key="10">
    <source>
        <dbReference type="Pfam" id="PF01521"/>
    </source>
</evidence>
<dbReference type="SUPFAM" id="SSF89360">
    <property type="entry name" value="HesB-like domain"/>
    <property type="match status" value="1"/>
</dbReference>
<dbReference type="InterPro" id="IPR016092">
    <property type="entry name" value="ATAP"/>
</dbReference>
<keyword evidence="3" id="KW-0479">Metal-binding</keyword>
<dbReference type="Pfam" id="PF01521">
    <property type="entry name" value="Fe-S_biosyn"/>
    <property type="match status" value="1"/>
</dbReference>
<evidence type="ECO:0000256" key="4">
    <source>
        <dbReference type="ARBA" id="ARBA00023004"/>
    </source>
</evidence>
<dbReference type="EMBL" id="GEEE01019493">
    <property type="protein sequence ID" value="JAP43732.1"/>
    <property type="molecule type" value="Transcribed_RNA"/>
</dbReference>
<organism evidence="11">
    <name type="scientific">Schistocephalus solidus</name>
    <name type="common">Tapeworm</name>
    <dbReference type="NCBI Taxonomy" id="70667"/>
    <lineage>
        <taxon>Eukaryota</taxon>
        <taxon>Metazoa</taxon>
        <taxon>Spiralia</taxon>
        <taxon>Lophotrochozoa</taxon>
        <taxon>Platyhelminthes</taxon>
        <taxon>Cestoda</taxon>
        <taxon>Eucestoda</taxon>
        <taxon>Diphyllobothriidea</taxon>
        <taxon>Diphyllobothriidae</taxon>
        <taxon>Schistocephalus</taxon>
    </lineage>
</organism>
<comment type="similarity">
    <text evidence="2">Belongs to the HesB/IscA family.</text>
</comment>
<evidence type="ECO:0000256" key="8">
    <source>
        <dbReference type="ARBA" id="ARBA00077082"/>
    </source>
</evidence>
<dbReference type="GO" id="GO:0120510">
    <property type="term" value="C:mitochondrial [4Fe-4S] assembly complex"/>
    <property type="evidence" value="ECO:0007669"/>
    <property type="project" value="UniProtKB-ARBA"/>
</dbReference>
<feature type="domain" description="Core" evidence="10">
    <location>
        <begin position="35"/>
        <end position="133"/>
    </location>
</feature>
<evidence type="ECO:0000256" key="2">
    <source>
        <dbReference type="ARBA" id="ARBA00006718"/>
    </source>
</evidence>
<evidence type="ECO:0000256" key="1">
    <source>
        <dbReference type="ARBA" id="ARBA00004173"/>
    </source>
</evidence>
<dbReference type="PANTHER" id="PTHR43011">
    <property type="entry name" value="IRON-SULFUR CLUSTER ASSEMBLY 2 HOMOLOG, MITOCHONDRIAL"/>
    <property type="match status" value="1"/>
</dbReference>
<evidence type="ECO:0000256" key="9">
    <source>
        <dbReference type="ARBA" id="ARBA00093471"/>
    </source>
</evidence>
<protein>
    <recommendedName>
        <fullName evidence="7">Iron-sulfur cluster assembly 2 homolog, mitochondrial</fullName>
    </recommendedName>
    <alternativeName>
        <fullName evidence="8">HESB-like domain-containing protein 1</fullName>
    </alternativeName>
</protein>
<evidence type="ECO:0000256" key="3">
    <source>
        <dbReference type="ARBA" id="ARBA00022723"/>
    </source>
</evidence>
<dbReference type="GO" id="GO:0005506">
    <property type="term" value="F:iron ion binding"/>
    <property type="evidence" value="ECO:0007669"/>
    <property type="project" value="TreeGrafter"/>
</dbReference>
<dbReference type="Gene3D" id="2.60.300.12">
    <property type="entry name" value="HesB-like domain"/>
    <property type="match status" value="1"/>
</dbReference>
<dbReference type="NCBIfam" id="TIGR00049">
    <property type="entry name" value="iron-sulfur cluster assembly accessory protein"/>
    <property type="match status" value="1"/>
</dbReference>
<comment type="function">
    <text evidence="6">Involved in the maturation of mitochondrial 4Fe-4S proteins functioning late in the iron-sulfur cluster assembly pathway. May be involved in the binding of an intermediate of Fe/S cluster assembly.</text>
</comment>
<evidence type="ECO:0000313" key="11">
    <source>
        <dbReference type="EMBL" id="JAP43732.1"/>
    </source>
</evidence>
<dbReference type="PANTHER" id="PTHR43011:SF1">
    <property type="entry name" value="IRON-SULFUR CLUSTER ASSEMBLY 2 HOMOLOG, MITOCHONDRIAL"/>
    <property type="match status" value="1"/>
</dbReference>
<evidence type="ECO:0000256" key="7">
    <source>
        <dbReference type="ARBA" id="ARBA00073313"/>
    </source>
</evidence>
<reference evidence="11" key="1">
    <citation type="submission" date="2016-01" db="EMBL/GenBank/DDBJ databases">
        <title>Reference transcriptome for the parasite Schistocephalus solidus: insights into the molecular evolution of parasitism.</title>
        <authorList>
            <person name="Hebert F.O."/>
            <person name="Grambauer S."/>
            <person name="Barber I."/>
            <person name="Landry C.R."/>
            <person name="Aubin-Horth N."/>
        </authorList>
    </citation>
    <scope>NUCLEOTIDE SEQUENCE</scope>
</reference>
<dbReference type="FunFam" id="2.60.300.12:FF:000006">
    <property type="entry name" value="Iron-sulfur cluster assembly 2 mitochondrial"/>
    <property type="match status" value="1"/>
</dbReference>
<evidence type="ECO:0000256" key="5">
    <source>
        <dbReference type="ARBA" id="ARBA00023128"/>
    </source>
</evidence>
<dbReference type="GO" id="GO:0051537">
    <property type="term" value="F:2 iron, 2 sulfur cluster binding"/>
    <property type="evidence" value="ECO:0007669"/>
    <property type="project" value="TreeGrafter"/>
</dbReference>
<keyword evidence="4" id="KW-0408">Iron</keyword>
<evidence type="ECO:0000256" key="6">
    <source>
        <dbReference type="ARBA" id="ARBA00057540"/>
    </source>
</evidence>
<dbReference type="AlphaFoldDB" id="A0A0X3P6R8"/>
<accession>A0A0X3P6R8</accession>
<dbReference type="GO" id="GO:0016226">
    <property type="term" value="P:iron-sulfur cluster assembly"/>
    <property type="evidence" value="ECO:0007669"/>
    <property type="project" value="InterPro"/>
</dbReference>
<comment type="subunit">
    <text evidence="9">Heterotetramer; forms a dimer of dimers with IBA57. Interacts with [2Fe-2S]-ISCA2 forming the heterodimer [2Fe- 2S]-ISCA2-IBA57 complex; [2Fe-2S] cluster binding is absolutely required to promote the complex formation.</text>
</comment>
<gene>
    <name evidence="11" type="primary">ISCA2</name>
    <name evidence="11" type="ORF">TR4279</name>
</gene>
<comment type="subcellular location">
    <subcellularLocation>
        <location evidence="1">Mitochondrion</location>
    </subcellularLocation>
</comment>
<dbReference type="InterPro" id="IPR035903">
    <property type="entry name" value="HesB-like_dom_sf"/>
</dbReference>
<name>A0A0X3P6R8_SCHSO</name>
<proteinExistence type="inferred from homology"/>